<comment type="subcellular location">
    <subcellularLocation>
        <location evidence="6">Cytoplasm</location>
    </subcellularLocation>
</comment>
<dbReference type="SUPFAM" id="SSF57997">
    <property type="entry name" value="Tropomyosin"/>
    <property type="match status" value="1"/>
</dbReference>
<reference evidence="8 9" key="1">
    <citation type="submission" date="2021-02" db="EMBL/GenBank/DDBJ databases">
        <title>Characterization of Marinitoga sp. nov. str. BP5-C20A.</title>
        <authorList>
            <person name="Erauso G."/>
            <person name="Postec A."/>
        </authorList>
    </citation>
    <scope>NUCLEOTIDE SEQUENCE [LARGE SCALE GENOMIC DNA]</scope>
    <source>
        <strain evidence="8 9">BP5-C20A</strain>
    </source>
</reference>
<keyword evidence="3 6" id="KW-0067">ATP-binding</keyword>
<keyword evidence="1 6" id="KW-0963">Cytoplasm</keyword>
<feature type="binding site" evidence="6">
    <location>
        <begin position="32"/>
        <end position="39"/>
    </location>
    <ligand>
        <name>ATP</name>
        <dbReference type="ChEBI" id="CHEBI:30616"/>
    </ligand>
</feature>
<keyword evidence="9" id="KW-1185">Reference proteome</keyword>
<dbReference type="SUPFAM" id="SSF52540">
    <property type="entry name" value="P-loop containing nucleoside triphosphate hydrolases"/>
    <property type="match status" value="2"/>
</dbReference>
<feature type="domain" description="SMC hinge" evidence="7">
    <location>
        <begin position="515"/>
        <end position="631"/>
    </location>
</feature>
<dbReference type="InterPro" id="IPR027417">
    <property type="entry name" value="P-loop_NTPase"/>
</dbReference>
<keyword evidence="2 6" id="KW-0547">Nucleotide-binding</keyword>
<dbReference type="NCBIfam" id="TIGR02168">
    <property type="entry name" value="SMC_prok_B"/>
    <property type="match status" value="1"/>
</dbReference>
<feature type="coiled-coil region" evidence="6">
    <location>
        <begin position="165"/>
        <end position="202"/>
    </location>
</feature>
<dbReference type="Proteomes" id="UP001232493">
    <property type="component" value="Chromosome"/>
</dbReference>
<evidence type="ECO:0000313" key="9">
    <source>
        <dbReference type="Proteomes" id="UP001232493"/>
    </source>
</evidence>
<keyword evidence="5 6" id="KW-0238">DNA-binding</keyword>
<accession>A0ABY8PN52</accession>
<feature type="coiled-coil region" evidence="6">
    <location>
        <begin position="256"/>
        <end position="493"/>
    </location>
</feature>
<dbReference type="SMART" id="SM00968">
    <property type="entry name" value="SMC_hinge"/>
    <property type="match status" value="1"/>
</dbReference>
<dbReference type="Gene3D" id="3.40.50.300">
    <property type="entry name" value="P-loop containing nucleotide triphosphate hydrolases"/>
    <property type="match status" value="2"/>
</dbReference>
<name>A0ABY8PN52_9BACT</name>
<gene>
    <name evidence="6 8" type="primary">smc</name>
    <name evidence="8" type="ORF">JRV97_06705</name>
</gene>
<feature type="coiled-coil region" evidence="6">
    <location>
        <begin position="668"/>
        <end position="723"/>
    </location>
</feature>
<dbReference type="SUPFAM" id="SSF75553">
    <property type="entry name" value="Smc hinge domain"/>
    <property type="match status" value="1"/>
</dbReference>
<dbReference type="Gene3D" id="3.30.70.1620">
    <property type="match status" value="1"/>
</dbReference>
<comment type="subunit">
    <text evidence="6">Homodimer.</text>
</comment>
<evidence type="ECO:0000313" key="8">
    <source>
        <dbReference type="EMBL" id="WGS64068.1"/>
    </source>
</evidence>
<dbReference type="InterPro" id="IPR011890">
    <property type="entry name" value="SMC_prok"/>
</dbReference>
<evidence type="ECO:0000256" key="5">
    <source>
        <dbReference type="ARBA" id="ARBA00023125"/>
    </source>
</evidence>
<dbReference type="Gene3D" id="1.10.287.1490">
    <property type="match status" value="1"/>
</dbReference>
<dbReference type="PANTHER" id="PTHR43977">
    <property type="entry name" value="STRUCTURAL MAINTENANCE OF CHROMOSOMES PROTEIN 3"/>
    <property type="match status" value="1"/>
</dbReference>
<proteinExistence type="inferred from homology"/>
<evidence type="ECO:0000256" key="2">
    <source>
        <dbReference type="ARBA" id="ARBA00022741"/>
    </source>
</evidence>
<dbReference type="EMBL" id="CP069362">
    <property type="protein sequence ID" value="WGS64068.1"/>
    <property type="molecule type" value="Genomic_DNA"/>
</dbReference>
<dbReference type="Gene3D" id="1.20.1060.20">
    <property type="match status" value="1"/>
</dbReference>
<evidence type="ECO:0000256" key="3">
    <source>
        <dbReference type="ARBA" id="ARBA00022840"/>
    </source>
</evidence>
<dbReference type="Pfam" id="PF02463">
    <property type="entry name" value="SMC_N"/>
    <property type="match status" value="1"/>
</dbReference>
<dbReference type="HAMAP" id="MF_01894">
    <property type="entry name" value="Smc_prok"/>
    <property type="match status" value="1"/>
</dbReference>
<evidence type="ECO:0000256" key="4">
    <source>
        <dbReference type="ARBA" id="ARBA00023054"/>
    </source>
</evidence>
<dbReference type="InterPro" id="IPR036277">
    <property type="entry name" value="SMC_hinge_sf"/>
</dbReference>
<comment type="domain">
    <text evidence="6">Contains large globular domains required for ATP hydrolysis at each terminus and a third globular domain forming a flexible hinge near the middle of the molecule. These domains are separated by coiled-coil structures.</text>
</comment>
<evidence type="ECO:0000256" key="1">
    <source>
        <dbReference type="ARBA" id="ARBA00022490"/>
    </source>
</evidence>
<sequence>MNLLEMRIKGFKSFAKNTTLNLNSNIVSIVGPNGSGKSNIVDAIRWLLGEQSSKQIRISEKADVIFSGSEKFPPAKKAEVFLKIKDDNGKIRTIGKILTADGKIQYKIDNRNARLKDIFEVIGGAGVGKSFYSIISQDQVRELVSASSDQLRVIIEDAAGIKTYLNKKEIALKMLNQTKENLERLNDVLYEVEKRVRSLSNRASRAKKYVEYNEELKSIGIKYFGAKNLDIDKKIKGIENSIKENKEQIKIYLSESFEVERLYKELKKEIEEKEEQLSVYGEKIENFRQRLKSYEEMKSHLEKEINELNSKIVEKDWEKKKFEEDFQKNEKRYEEVRDLLSKYNNEIEKYIEEIKNVEDEKKKIENSISEEMNKLTELKENIKKANHYLKDLENKKNKLINELADKEERLKFLHTEKSNLEKRIKSLEDELRKIETELDSMNKKEEELKSQIYEKKNFVEDLHSQLTNTYNYLQKLKHEKDLTERKIQNLSVQITEYEGFSFAIKKLFEAFHKEENLIDVVLNLIEVPEELETAVTMVAGYRLQNVVVKNSSHISSYINYLKAEKAGRVTFLPLDLISSRIRRYKELENEPGFYGYIVDLIKYNKEYEKAIHYVFSNSIVVDNLHTALNIKNRYKNLSLTISTTDGEIINTSGAITGGISKGNNSTLLLTRKRELKELKDELKELNLEINEYEENLKKIEYEYKKNSLDLRKLEEKLNEIKYNRLNGANSYKEFKNNYDSSRKRYNEIISRIDSYKEREYDINIELKNIDIEIEKNNEQIILLEKNIANIEKNNESIHEELRLKIAKLNELNLYKNSINEKISNYRDEYSKIKNNLSTIKNTIESINNLLKELKEEINKKKMDLNEYEKEIKSMNTEIEDAFKMMKMSREGKSEKFDELEKFELKKNELKDKIDELKNLSHELDLEIQNLKHEKEFLKEKAKNIGINSEEFIYEELSEAEILALERRIEDIKKALKHIGSVDLGVLDEYEMVKKELDDRHKQKEDILQSIKTLKEGIEKIDKEAEEKYLNTFNLVNQKFGEFIKELFVGGDGILKMVGDGKAFEKGVEISVKKPGRNFQKLQLFSGGEKALITSAFLFALMNVNPSPFYLLDEIDAPLDDINAGKLAKLIKKHADKTQFLIITHNKLMMEIAEIFHGITMRHGVSQVVPVDFKFIESLDD</sequence>
<dbReference type="InterPro" id="IPR024704">
    <property type="entry name" value="SMC"/>
</dbReference>
<dbReference type="RefSeq" id="WP_280997411.1">
    <property type="nucleotide sequence ID" value="NZ_CP069362.1"/>
</dbReference>
<dbReference type="InterPro" id="IPR010935">
    <property type="entry name" value="SMC_hinge"/>
</dbReference>
<organism evidence="8 9">
    <name type="scientific">Marinitoga aeolica</name>
    <dbReference type="NCBI Taxonomy" id="2809031"/>
    <lineage>
        <taxon>Bacteria</taxon>
        <taxon>Thermotogati</taxon>
        <taxon>Thermotogota</taxon>
        <taxon>Thermotogae</taxon>
        <taxon>Petrotogales</taxon>
        <taxon>Petrotogaceae</taxon>
        <taxon>Marinitoga</taxon>
    </lineage>
</organism>
<evidence type="ECO:0000256" key="6">
    <source>
        <dbReference type="HAMAP-Rule" id="MF_01894"/>
    </source>
</evidence>
<feature type="coiled-coil region" evidence="6">
    <location>
        <begin position="766"/>
        <end position="1006"/>
    </location>
</feature>
<dbReference type="PIRSF" id="PIRSF005719">
    <property type="entry name" value="SMC"/>
    <property type="match status" value="1"/>
</dbReference>
<keyword evidence="4 6" id="KW-0175">Coiled coil</keyword>
<evidence type="ECO:0000259" key="7">
    <source>
        <dbReference type="SMART" id="SM00968"/>
    </source>
</evidence>
<dbReference type="Pfam" id="PF06470">
    <property type="entry name" value="SMC_hinge"/>
    <property type="match status" value="1"/>
</dbReference>
<dbReference type="InterPro" id="IPR003395">
    <property type="entry name" value="RecF/RecN/SMC_N"/>
</dbReference>
<protein>
    <recommendedName>
        <fullName evidence="6">Chromosome partition protein Smc</fullName>
    </recommendedName>
</protein>
<comment type="similarity">
    <text evidence="6">Belongs to the SMC family.</text>
</comment>
<comment type="function">
    <text evidence="6">Required for chromosome condensation and partitioning.</text>
</comment>